<keyword evidence="2" id="KW-1185">Reference proteome</keyword>
<dbReference type="GeneID" id="19211369"/>
<evidence type="ECO:0000313" key="1">
    <source>
        <dbReference type="EMBL" id="EIW81004.1"/>
    </source>
</evidence>
<dbReference type="KEGG" id="cput:CONPUDRAFT_90067"/>
<name>A0A5M3MQJ6_CONPW</name>
<dbReference type="Proteomes" id="UP000053558">
    <property type="component" value="Unassembled WGS sequence"/>
</dbReference>
<evidence type="ECO:0000313" key="2">
    <source>
        <dbReference type="Proteomes" id="UP000053558"/>
    </source>
</evidence>
<gene>
    <name evidence="1" type="ORF">CONPUDRAFT_90067</name>
</gene>
<protein>
    <submittedName>
        <fullName evidence="1">Uncharacterized protein</fullName>
    </submittedName>
</protein>
<organism evidence="1 2">
    <name type="scientific">Coniophora puteana (strain RWD-64-598)</name>
    <name type="common">Brown rot fungus</name>
    <dbReference type="NCBI Taxonomy" id="741705"/>
    <lineage>
        <taxon>Eukaryota</taxon>
        <taxon>Fungi</taxon>
        <taxon>Dikarya</taxon>
        <taxon>Basidiomycota</taxon>
        <taxon>Agaricomycotina</taxon>
        <taxon>Agaricomycetes</taxon>
        <taxon>Agaricomycetidae</taxon>
        <taxon>Boletales</taxon>
        <taxon>Coniophorineae</taxon>
        <taxon>Coniophoraceae</taxon>
        <taxon>Coniophora</taxon>
    </lineage>
</organism>
<accession>A0A5M3MQJ6</accession>
<comment type="caution">
    <text evidence="1">The sequence shown here is derived from an EMBL/GenBank/DDBJ whole genome shotgun (WGS) entry which is preliminary data.</text>
</comment>
<proteinExistence type="predicted"/>
<dbReference type="EMBL" id="JH711578">
    <property type="protein sequence ID" value="EIW81004.1"/>
    <property type="molecule type" value="Genomic_DNA"/>
</dbReference>
<sequence>MRDQQCIYGHLITQENVDIFRQQDVFQAKIDIIDGSFCKDPSSVAATAYCWQGPFIGRTKTVVDDDKQLVTCLIYIYVSKGIVADVRLPSAITEKIEKSLGIQDSKPRWYLVHKKTPAQRMADLLAQYEVRILILCASSSTNDVSKTRYASIAGIL</sequence>
<reference evidence="2" key="1">
    <citation type="journal article" date="2012" name="Science">
        <title>The Paleozoic origin of enzymatic lignin decomposition reconstructed from 31 fungal genomes.</title>
        <authorList>
            <person name="Floudas D."/>
            <person name="Binder M."/>
            <person name="Riley R."/>
            <person name="Barry K."/>
            <person name="Blanchette R.A."/>
            <person name="Henrissat B."/>
            <person name="Martinez A.T."/>
            <person name="Otillar R."/>
            <person name="Spatafora J.W."/>
            <person name="Yadav J.S."/>
            <person name="Aerts A."/>
            <person name="Benoit I."/>
            <person name="Boyd A."/>
            <person name="Carlson A."/>
            <person name="Copeland A."/>
            <person name="Coutinho P.M."/>
            <person name="de Vries R.P."/>
            <person name="Ferreira P."/>
            <person name="Findley K."/>
            <person name="Foster B."/>
            <person name="Gaskell J."/>
            <person name="Glotzer D."/>
            <person name="Gorecki P."/>
            <person name="Heitman J."/>
            <person name="Hesse C."/>
            <person name="Hori C."/>
            <person name="Igarashi K."/>
            <person name="Jurgens J.A."/>
            <person name="Kallen N."/>
            <person name="Kersten P."/>
            <person name="Kohler A."/>
            <person name="Kuees U."/>
            <person name="Kumar T.K.A."/>
            <person name="Kuo A."/>
            <person name="LaButti K."/>
            <person name="Larrondo L.F."/>
            <person name="Lindquist E."/>
            <person name="Ling A."/>
            <person name="Lombard V."/>
            <person name="Lucas S."/>
            <person name="Lundell T."/>
            <person name="Martin R."/>
            <person name="McLaughlin D.J."/>
            <person name="Morgenstern I."/>
            <person name="Morin E."/>
            <person name="Murat C."/>
            <person name="Nagy L.G."/>
            <person name="Nolan M."/>
            <person name="Ohm R.A."/>
            <person name="Patyshakuliyeva A."/>
            <person name="Rokas A."/>
            <person name="Ruiz-Duenas F.J."/>
            <person name="Sabat G."/>
            <person name="Salamov A."/>
            <person name="Samejima M."/>
            <person name="Schmutz J."/>
            <person name="Slot J.C."/>
            <person name="St John F."/>
            <person name="Stenlid J."/>
            <person name="Sun H."/>
            <person name="Sun S."/>
            <person name="Syed K."/>
            <person name="Tsang A."/>
            <person name="Wiebenga A."/>
            <person name="Young D."/>
            <person name="Pisabarro A."/>
            <person name="Eastwood D.C."/>
            <person name="Martin F."/>
            <person name="Cullen D."/>
            <person name="Grigoriev I.V."/>
            <person name="Hibbett D.S."/>
        </authorList>
    </citation>
    <scope>NUCLEOTIDE SEQUENCE [LARGE SCALE GENOMIC DNA]</scope>
    <source>
        <strain evidence="2">RWD-64-598 SS2</strain>
    </source>
</reference>
<dbReference type="RefSeq" id="XP_007768445.1">
    <property type="nucleotide sequence ID" value="XM_007770255.1"/>
</dbReference>
<dbReference type="AlphaFoldDB" id="A0A5M3MQJ6"/>